<dbReference type="EMBL" id="QQAH01000013">
    <property type="protein sequence ID" value="RDD80933.1"/>
    <property type="molecule type" value="Genomic_DNA"/>
</dbReference>
<keyword evidence="5" id="KW-1185">Reference proteome</keyword>
<evidence type="ECO:0000256" key="1">
    <source>
        <dbReference type="ARBA" id="ARBA00022679"/>
    </source>
</evidence>
<evidence type="ECO:0000259" key="3">
    <source>
        <dbReference type="PROSITE" id="PS51186"/>
    </source>
</evidence>
<keyword evidence="1 4" id="KW-0808">Transferase</keyword>
<evidence type="ECO:0000313" key="5">
    <source>
        <dbReference type="Proteomes" id="UP000253782"/>
    </source>
</evidence>
<dbReference type="PANTHER" id="PTHR43877:SF2">
    <property type="entry name" value="AMINOALKYLPHOSPHONATE N-ACETYLTRANSFERASE-RELATED"/>
    <property type="match status" value="1"/>
</dbReference>
<dbReference type="Pfam" id="PF00583">
    <property type="entry name" value="Acetyltransf_1"/>
    <property type="match status" value="1"/>
</dbReference>
<dbReference type="SUPFAM" id="SSF55729">
    <property type="entry name" value="Acyl-CoA N-acyltransferases (Nat)"/>
    <property type="match status" value="1"/>
</dbReference>
<gene>
    <name evidence="4" type="ORF">DVJ77_14600</name>
</gene>
<dbReference type="PANTHER" id="PTHR43877">
    <property type="entry name" value="AMINOALKYLPHOSPHONATE N-ACETYLTRANSFERASE-RELATED-RELATED"/>
    <property type="match status" value="1"/>
</dbReference>
<dbReference type="CDD" id="cd04301">
    <property type="entry name" value="NAT_SF"/>
    <property type="match status" value="1"/>
</dbReference>
<dbReference type="InterPro" id="IPR050832">
    <property type="entry name" value="Bact_Acetyltransf"/>
</dbReference>
<keyword evidence="2" id="KW-0012">Acyltransferase</keyword>
<proteinExistence type="predicted"/>
<evidence type="ECO:0000313" key="4">
    <source>
        <dbReference type="EMBL" id="RDD80933.1"/>
    </source>
</evidence>
<evidence type="ECO:0000256" key="2">
    <source>
        <dbReference type="ARBA" id="ARBA00023315"/>
    </source>
</evidence>
<sequence>MSHAPIHLRSAHSADAGRVVPLLVEAMDHVALQLAGVDTWQAAVPLFVQMFEAGGNRYSHEYVLVMEIDGDIAGALLAYPGRDEAALAKPVLALLRERDPTAEPRHDMESALDEFYLDALTVAPAHRGGGHAARLIEAACEYALEHGHTRAGLLVDLDKPRVKHLYQRLGFAVDGERMVAGHRYEHMVRHLHV</sequence>
<dbReference type="GO" id="GO:0016747">
    <property type="term" value="F:acyltransferase activity, transferring groups other than amino-acyl groups"/>
    <property type="evidence" value="ECO:0007669"/>
    <property type="project" value="InterPro"/>
</dbReference>
<name>A0A369UKT3_9GAMM</name>
<reference evidence="4 5" key="1">
    <citation type="submission" date="2018-07" db="EMBL/GenBank/DDBJ databases">
        <title>Dyella tabacisoli L4-6T, whole genome shotgun sequence.</title>
        <authorList>
            <person name="Zhou X.-K."/>
            <person name="Li W.-J."/>
            <person name="Duan Y.-Q."/>
        </authorList>
    </citation>
    <scope>NUCLEOTIDE SEQUENCE [LARGE SCALE GENOMIC DNA]</scope>
    <source>
        <strain evidence="4 5">L4-6</strain>
    </source>
</reference>
<dbReference type="PROSITE" id="PS51186">
    <property type="entry name" value="GNAT"/>
    <property type="match status" value="1"/>
</dbReference>
<protein>
    <submittedName>
        <fullName evidence="4">GNAT family N-acetyltransferase</fullName>
    </submittedName>
</protein>
<dbReference type="InterPro" id="IPR016181">
    <property type="entry name" value="Acyl_CoA_acyltransferase"/>
</dbReference>
<comment type="caution">
    <text evidence="4">The sequence shown here is derived from an EMBL/GenBank/DDBJ whole genome shotgun (WGS) entry which is preliminary data.</text>
</comment>
<dbReference type="AlphaFoldDB" id="A0A369UKT3"/>
<dbReference type="Proteomes" id="UP000253782">
    <property type="component" value="Unassembled WGS sequence"/>
</dbReference>
<feature type="domain" description="N-acetyltransferase" evidence="3">
    <location>
        <begin position="6"/>
        <end position="193"/>
    </location>
</feature>
<dbReference type="OrthoDB" id="281808at2"/>
<organism evidence="4 5">
    <name type="scientific">Dyella tabacisoli</name>
    <dbReference type="NCBI Taxonomy" id="2282381"/>
    <lineage>
        <taxon>Bacteria</taxon>
        <taxon>Pseudomonadati</taxon>
        <taxon>Pseudomonadota</taxon>
        <taxon>Gammaproteobacteria</taxon>
        <taxon>Lysobacterales</taxon>
        <taxon>Rhodanobacteraceae</taxon>
        <taxon>Dyella</taxon>
    </lineage>
</organism>
<dbReference type="RefSeq" id="WP_114846237.1">
    <property type="nucleotide sequence ID" value="NZ_JBHSPE010000008.1"/>
</dbReference>
<dbReference type="Gene3D" id="3.40.630.30">
    <property type="match status" value="1"/>
</dbReference>
<accession>A0A369UKT3</accession>
<dbReference type="InterPro" id="IPR000182">
    <property type="entry name" value="GNAT_dom"/>
</dbReference>